<keyword evidence="2" id="KW-1185">Reference proteome</keyword>
<organism evidence="1 2">
    <name type="scientific">Desmophyllum pertusum</name>
    <dbReference type="NCBI Taxonomy" id="174260"/>
    <lineage>
        <taxon>Eukaryota</taxon>
        <taxon>Metazoa</taxon>
        <taxon>Cnidaria</taxon>
        <taxon>Anthozoa</taxon>
        <taxon>Hexacorallia</taxon>
        <taxon>Scleractinia</taxon>
        <taxon>Caryophylliina</taxon>
        <taxon>Caryophylliidae</taxon>
        <taxon>Desmophyllum</taxon>
    </lineage>
</organism>
<comment type="caution">
    <text evidence="1">The sequence shown here is derived from an EMBL/GenBank/DDBJ whole genome shotgun (WGS) entry which is preliminary data.</text>
</comment>
<dbReference type="Proteomes" id="UP001163046">
    <property type="component" value="Unassembled WGS sequence"/>
</dbReference>
<sequence>MFPKTYLWSLQSRASPFIVEFTSAGGKGKSVDTLLITSYFVIEQVNGLHNNGDLSRCNLKKTTMGNSNPVWEPGYTPDVHCGAPKVTEDYKDDPKGIQAAYRKARKYVNEDPGRRFCTIGPESWLKCWEVDKGYKAKFKRVNDNVLLY</sequence>
<proteinExistence type="predicted"/>
<name>A0A9W9ZKJ7_9CNID</name>
<evidence type="ECO:0000313" key="2">
    <source>
        <dbReference type="Proteomes" id="UP001163046"/>
    </source>
</evidence>
<dbReference type="AlphaFoldDB" id="A0A9W9ZKJ7"/>
<accession>A0A9W9ZKJ7</accession>
<evidence type="ECO:0000313" key="1">
    <source>
        <dbReference type="EMBL" id="KAJ7382639.1"/>
    </source>
</evidence>
<gene>
    <name evidence="1" type="ORF">OS493_033695</name>
</gene>
<reference evidence="1" key="1">
    <citation type="submission" date="2023-01" db="EMBL/GenBank/DDBJ databases">
        <title>Genome assembly of the deep-sea coral Lophelia pertusa.</title>
        <authorList>
            <person name="Herrera S."/>
            <person name="Cordes E."/>
        </authorList>
    </citation>
    <scope>NUCLEOTIDE SEQUENCE</scope>
    <source>
        <strain evidence="1">USNM1676648</strain>
        <tissue evidence="1">Polyp</tissue>
    </source>
</reference>
<dbReference type="EMBL" id="MU825918">
    <property type="protein sequence ID" value="KAJ7382639.1"/>
    <property type="molecule type" value="Genomic_DNA"/>
</dbReference>
<protein>
    <submittedName>
        <fullName evidence="1">Uncharacterized protein</fullName>
    </submittedName>
</protein>